<comment type="caution">
    <text evidence="1">The sequence shown here is derived from an EMBL/GenBank/DDBJ whole genome shotgun (WGS) entry which is preliminary data.</text>
</comment>
<dbReference type="OrthoDB" id="9894959at2"/>
<reference evidence="1 2" key="1">
    <citation type="submission" date="2018-06" db="EMBL/GenBank/DDBJ databases">
        <title>Genomic Encyclopedia of Type Strains, Phase IV (KMG-IV): sequencing the most valuable type-strain genomes for metagenomic binning, comparative biology and taxonomic classification.</title>
        <authorList>
            <person name="Goeker M."/>
        </authorList>
    </citation>
    <scope>NUCLEOTIDE SEQUENCE [LARGE SCALE GENOMIC DNA]</scope>
    <source>
        <strain evidence="1 2">DSM 26720</strain>
    </source>
</reference>
<name>A0A364JTF0_9HYPH</name>
<dbReference type="EMBL" id="QLMK01000011">
    <property type="protein sequence ID" value="RAK27066.1"/>
    <property type="molecule type" value="Genomic_DNA"/>
</dbReference>
<dbReference type="RefSeq" id="WP_111575871.1">
    <property type="nucleotide sequence ID" value="NZ_JBHEEY010000011.1"/>
</dbReference>
<dbReference type="AlphaFoldDB" id="A0A364JTF0"/>
<proteinExistence type="predicted"/>
<protein>
    <submittedName>
        <fullName evidence="1">Uncharacterized protein</fullName>
    </submittedName>
</protein>
<gene>
    <name evidence="1" type="ORF">C7374_11160</name>
</gene>
<evidence type="ECO:0000313" key="1">
    <source>
        <dbReference type="EMBL" id="RAK27066.1"/>
    </source>
</evidence>
<sequence length="66" mass="7640">MTDHLTIEGVKLFQTATSPNTTNDEKLEAIEQLLKRALPRELRDQLRIIFNEICPLEAIEYRKEAA</sequence>
<evidence type="ECO:0000313" key="2">
    <source>
        <dbReference type="Proteomes" id="UP000249453"/>
    </source>
</evidence>
<accession>A0A364JTF0</accession>
<dbReference type="Proteomes" id="UP000249453">
    <property type="component" value="Unassembled WGS sequence"/>
</dbReference>
<organism evidence="1 2">
    <name type="scientific">Falsochrobactrum ovis</name>
    <dbReference type="NCBI Taxonomy" id="1293442"/>
    <lineage>
        <taxon>Bacteria</taxon>
        <taxon>Pseudomonadati</taxon>
        <taxon>Pseudomonadota</taxon>
        <taxon>Alphaproteobacteria</taxon>
        <taxon>Hyphomicrobiales</taxon>
        <taxon>Brucellaceae</taxon>
        <taxon>Falsochrobactrum</taxon>
    </lineage>
</organism>
<keyword evidence="2" id="KW-1185">Reference proteome</keyword>